<organism evidence="9 10">
    <name type="scientific">Asanoa ferruginea</name>
    <dbReference type="NCBI Taxonomy" id="53367"/>
    <lineage>
        <taxon>Bacteria</taxon>
        <taxon>Bacillati</taxon>
        <taxon>Actinomycetota</taxon>
        <taxon>Actinomycetes</taxon>
        <taxon>Micromonosporales</taxon>
        <taxon>Micromonosporaceae</taxon>
        <taxon>Asanoa</taxon>
    </lineage>
</organism>
<feature type="domain" description="RNA polymerase sigma-70 region 2" evidence="6">
    <location>
        <begin position="23"/>
        <end position="86"/>
    </location>
</feature>
<reference evidence="9 10" key="1">
    <citation type="submission" date="2018-08" db="EMBL/GenBank/DDBJ databases">
        <title>Sequencing the genomes of 1000 actinobacteria strains.</title>
        <authorList>
            <person name="Klenk H.-P."/>
        </authorList>
    </citation>
    <scope>NUCLEOTIDE SEQUENCE [LARGE SCALE GENOMIC DNA]</scope>
    <source>
        <strain evidence="9 10">DSM 44099</strain>
    </source>
</reference>
<dbReference type="InterPro" id="IPR013325">
    <property type="entry name" value="RNA_pol_sigma_r2"/>
</dbReference>
<dbReference type="Gene3D" id="1.10.10.10">
    <property type="entry name" value="Winged helix-like DNA-binding domain superfamily/Winged helix DNA-binding domain"/>
    <property type="match status" value="1"/>
</dbReference>
<dbReference type="SUPFAM" id="SSF88946">
    <property type="entry name" value="Sigma2 domain of RNA polymerase sigma factors"/>
    <property type="match status" value="1"/>
</dbReference>
<sequence>MTAQGVAVRPDAAEFARVTGPFRRELLAYGYRMLGSLPEAEDAVQETYLRAWRGFEGFDGRSSVRTWLYRIATNACLRAIERAGRRPLPSALVGGTDDVAWLGPVPDSRVLPDGGDPATLVAVRSSVRLALVAALQYLPARQRAVLILRDVLAWSAAETADLLDTTVPAVNSALQRAHGQLALAAPREDELTEPSEPVLRDRLERWMRAFETADAGALVGLMRHDIVFEMPPRAQWYAGREAVGRFLASTVLGRPGDWRAELTAANGRPAIATWLRGADGRHHGHGIQLTTVTAGGISHVVTFLDPALFPAFGLEPVR</sequence>
<dbReference type="PANTHER" id="PTHR43133">
    <property type="entry name" value="RNA POLYMERASE ECF-TYPE SIGMA FACTO"/>
    <property type="match status" value="1"/>
</dbReference>
<dbReference type="EMBL" id="QUMQ01000001">
    <property type="protein sequence ID" value="REG01224.1"/>
    <property type="molecule type" value="Genomic_DNA"/>
</dbReference>
<dbReference type="InterPro" id="IPR014284">
    <property type="entry name" value="RNA_pol_sigma-70_dom"/>
</dbReference>
<keyword evidence="4" id="KW-0731">Sigma factor</keyword>
<keyword evidence="5" id="KW-0804">Transcription</keyword>
<dbReference type="InterPro" id="IPR032710">
    <property type="entry name" value="NTF2-like_dom_sf"/>
</dbReference>
<feature type="domain" description="RNA polymerase sigma factor 70 region 4 type 2" evidence="7">
    <location>
        <begin position="129"/>
        <end position="177"/>
    </location>
</feature>
<name>A0A3D9ZYJ3_9ACTN</name>
<dbReference type="SUPFAM" id="SSF88659">
    <property type="entry name" value="Sigma3 and sigma4 domains of RNA polymerase sigma factors"/>
    <property type="match status" value="1"/>
</dbReference>
<dbReference type="Pfam" id="PF12680">
    <property type="entry name" value="SnoaL_2"/>
    <property type="match status" value="1"/>
</dbReference>
<dbReference type="NCBIfam" id="TIGR02960">
    <property type="entry name" value="SigX5"/>
    <property type="match status" value="1"/>
</dbReference>
<dbReference type="Proteomes" id="UP000256913">
    <property type="component" value="Unassembled WGS sequence"/>
</dbReference>
<evidence type="ECO:0000259" key="6">
    <source>
        <dbReference type="Pfam" id="PF04542"/>
    </source>
</evidence>
<dbReference type="InterPro" id="IPR007627">
    <property type="entry name" value="RNA_pol_sigma70_r2"/>
</dbReference>
<dbReference type="GO" id="GO:0003677">
    <property type="term" value="F:DNA binding"/>
    <property type="evidence" value="ECO:0007669"/>
    <property type="project" value="InterPro"/>
</dbReference>
<accession>A0A3D9ZYJ3</accession>
<dbReference type="InterPro" id="IPR039425">
    <property type="entry name" value="RNA_pol_sigma-70-like"/>
</dbReference>
<evidence type="ECO:0000259" key="7">
    <source>
        <dbReference type="Pfam" id="PF08281"/>
    </source>
</evidence>
<evidence type="ECO:0000256" key="3">
    <source>
        <dbReference type="ARBA" id="ARBA00023015"/>
    </source>
</evidence>
<dbReference type="NCBIfam" id="TIGR02937">
    <property type="entry name" value="sigma70-ECF"/>
    <property type="match status" value="1"/>
</dbReference>
<dbReference type="InterPro" id="IPR037401">
    <property type="entry name" value="SnoaL-like"/>
</dbReference>
<dbReference type="GO" id="GO:0006352">
    <property type="term" value="P:DNA-templated transcription initiation"/>
    <property type="evidence" value="ECO:0007669"/>
    <property type="project" value="InterPro"/>
</dbReference>
<dbReference type="InterPro" id="IPR036388">
    <property type="entry name" value="WH-like_DNA-bd_sf"/>
</dbReference>
<dbReference type="AlphaFoldDB" id="A0A3D9ZYJ3"/>
<evidence type="ECO:0000259" key="8">
    <source>
        <dbReference type="Pfam" id="PF12680"/>
    </source>
</evidence>
<dbReference type="Pfam" id="PF08281">
    <property type="entry name" value="Sigma70_r4_2"/>
    <property type="match status" value="1"/>
</dbReference>
<dbReference type="InterPro" id="IPR014305">
    <property type="entry name" value="RNA_pol_sigma-G_actinobac"/>
</dbReference>
<dbReference type="InterPro" id="IPR013324">
    <property type="entry name" value="RNA_pol_sigma_r3/r4-like"/>
</dbReference>
<dbReference type="Gene3D" id="3.10.450.50">
    <property type="match status" value="1"/>
</dbReference>
<keyword evidence="10" id="KW-1185">Reference proteome</keyword>
<comment type="caution">
    <text evidence="9">The sequence shown here is derived from an EMBL/GenBank/DDBJ whole genome shotgun (WGS) entry which is preliminary data.</text>
</comment>
<comment type="subunit">
    <text evidence="2">Interacts transiently with the RNA polymerase catalytic core formed by RpoA, RpoB, RpoC and RpoZ (2 alpha, 1 beta, 1 beta' and 1 omega subunit) to form the RNA polymerase holoenzyme that can initiate transcription.</text>
</comment>
<evidence type="ECO:0000256" key="4">
    <source>
        <dbReference type="ARBA" id="ARBA00023082"/>
    </source>
</evidence>
<proteinExistence type="inferred from homology"/>
<gene>
    <name evidence="9" type="ORF">DFJ67_7304</name>
</gene>
<dbReference type="NCBIfam" id="NF006089">
    <property type="entry name" value="PRK08241.1"/>
    <property type="match status" value="1"/>
</dbReference>
<keyword evidence="3" id="KW-0805">Transcription regulation</keyword>
<evidence type="ECO:0000256" key="2">
    <source>
        <dbReference type="ARBA" id="ARBA00011344"/>
    </source>
</evidence>
<protein>
    <submittedName>
        <fullName evidence="9">RNA polymerase ECF family sigma subunit</fullName>
    </submittedName>
</protein>
<evidence type="ECO:0000313" key="9">
    <source>
        <dbReference type="EMBL" id="REG01224.1"/>
    </source>
</evidence>
<dbReference type="CDD" id="cd06171">
    <property type="entry name" value="Sigma70_r4"/>
    <property type="match status" value="1"/>
</dbReference>
<evidence type="ECO:0000313" key="10">
    <source>
        <dbReference type="Proteomes" id="UP000256913"/>
    </source>
</evidence>
<dbReference type="PANTHER" id="PTHR43133:SF65">
    <property type="entry name" value="ECF RNA POLYMERASE SIGMA FACTOR SIGG"/>
    <property type="match status" value="1"/>
</dbReference>
<feature type="domain" description="SnoaL-like" evidence="8">
    <location>
        <begin position="204"/>
        <end position="292"/>
    </location>
</feature>
<dbReference type="RefSeq" id="WP_203783325.1">
    <property type="nucleotide sequence ID" value="NZ_BONB01000008.1"/>
</dbReference>
<dbReference type="InterPro" id="IPR013249">
    <property type="entry name" value="RNA_pol_sigma70_r4_t2"/>
</dbReference>
<dbReference type="Pfam" id="PF04542">
    <property type="entry name" value="Sigma70_r2"/>
    <property type="match status" value="1"/>
</dbReference>
<dbReference type="GO" id="GO:0016987">
    <property type="term" value="F:sigma factor activity"/>
    <property type="evidence" value="ECO:0007669"/>
    <property type="project" value="UniProtKB-KW"/>
</dbReference>
<comment type="similarity">
    <text evidence="1">Belongs to the sigma-70 factor family. ECF subfamily.</text>
</comment>
<dbReference type="Gene3D" id="1.10.1740.10">
    <property type="match status" value="1"/>
</dbReference>
<dbReference type="SUPFAM" id="SSF54427">
    <property type="entry name" value="NTF2-like"/>
    <property type="match status" value="1"/>
</dbReference>
<evidence type="ECO:0000256" key="5">
    <source>
        <dbReference type="ARBA" id="ARBA00023163"/>
    </source>
</evidence>
<evidence type="ECO:0000256" key="1">
    <source>
        <dbReference type="ARBA" id="ARBA00010641"/>
    </source>
</evidence>